<organism evidence="1 2">
    <name type="scientific">Paxillus rubicundulus Ve08.2h10</name>
    <dbReference type="NCBI Taxonomy" id="930991"/>
    <lineage>
        <taxon>Eukaryota</taxon>
        <taxon>Fungi</taxon>
        <taxon>Dikarya</taxon>
        <taxon>Basidiomycota</taxon>
        <taxon>Agaricomycotina</taxon>
        <taxon>Agaricomycetes</taxon>
        <taxon>Agaricomycetidae</taxon>
        <taxon>Boletales</taxon>
        <taxon>Paxilineae</taxon>
        <taxon>Paxillaceae</taxon>
        <taxon>Paxillus</taxon>
    </lineage>
</organism>
<dbReference type="HOGENOM" id="CLU_1147493_0_0_1"/>
<proteinExistence type="predicted"/>
<name>A0A0D0C5T0_9AGAM</name>
<dbReference type="AlphaFoldDB" id="A0A0D0C5T0"/>
<gene>
    <name evidence="1" type="ORF">PAXRUDRAFT_28614</name>
</gene>
<accession>A0A0D0C5T0</accession>
<evidence type="ECO:0000313" key="2">
    <source>
        <dbReference type="Proteomes" id="UP000054538"/>
    </source>
</evidence>
<reference evidence="2" key="2">
    <citation type="submission" date="2015-01" db="EMBL/GenBank/DDBJ databases">
        <title>Evolutionary Origins and Diversification of the Mycorrhizal Mutualists.</title>
        <authorList>
            <consortium name="DOE Joint Genome Institute"/>
            <consortium name="Mycorrhizal Genomics Consortium"/>
            <person name="Kohler A."/>
            <person name="Kuo A."/>
            <person name="Nagy L.G."/>
            <person name="Floudas D."/>
            <person name="Copeland A."/>
            <person name="Barry K.W."/>
            <person name="Cichocki N."/>
            <person name="Veneault-Fourrey C."/>
            <person name="LaButti K."/>
            <person name="Lindquist E.A."/>
            <person name="Lipzen A."/>
            <person name="Lundell T."/>
            <person name="Morin E."/>
            <person name="Murat C."/>
            <person name="Riley R."/>
            <person name="Ohm R."/>
            <person name="Sun H."/>
            <person name="Tunlid A."/>
            <person name="Henrissat B."/>
            <person name="Grigoriev I.V."/>
            <person name="Hibbett D.S."/>
            <person name="Martin F."/>
        </authorList>
    </citation>
    <scope>NUCLEOTIDE SEQUENCE [LARGE SCALE GENOMIC DNA]</scope>
    <source>
        <strain evidence="2">Ve08.2h10</strain>
    </source>
</reference>
<dbReference type="InParanoid" id="A0A0D0C5T0"/>
<reference evidence="1 2" key="1">
    <citation type="submission" date="2014-04" db="EMBL/GenBank/DDBJ databases">
        <authorList>
            <consortium name="DOE Joint Genome Institute"/>
            <person name="Kuo A."/>
            <person name="Kohler A."/>
            <person name="Jargeat P."/>
            <person name="Nagy L.G."/>
            <person name="Floudas D."/>
            <person name="Copeland A."/>
            <person name="Barry K.W."/>
            <person name="Cichocki N."/>
            <person name="Veneault-Fourrey C."/>
            <person name="LaButti K."/>
            <person name="Lindquist E.A."/>
            <person name="Lipzen A."/>
            <person name="Lundell T."/>
            <person name="Morin E."/>
            <person name="Murat C."/>
            <person name="Sun H."/>
            <person name="Tunlid A."/>
            <person name="Henrissat B."/>
            <person name="Grigoriev I.V."/>
            <person name="Hibbett D.S."/>
            <person name="Martin F."/>
            <person name="Nordberg H.P."/>
            <person name="Cantor M.N."/>
            <person name="Hua S.X."/>
        </authorList>
    </citation>
    <scope>NUCLEOTIDE SEQUENCE [LARGE SCALE GENOMIC DNA]</scope>
    <source>
        <strain evidence="1 2">Ve08.2h10</strain>
    </source>
</reference>
<sequence>MAQIQHTKKEKQSMHKQHVVLLEALAITQLADADNNDETLLGLMIGVLALEEKKLAQSKKYGLWGSYDQLKSNDFHENLLHHSSECQFKAWFRSLEGIHNDQSTISSPPFSVNLEVNQALRLQVHRDFISSEMAEWGFPGCIGIGNGSYIPLLYKPVKNGYAYWCCKKYYAIKLTFPYPGYSLMKHSACPFNEFDLTNNPEEATSMILHTLFEELGDDPTTIKGFNGRDEEDVVEVRGEGPI</sequence>
<dbReference type="Proteomes" id="UP000054538">
    <property type="component" value="Unassembled WGS sequence"/>
</dbReference>
<dbReference type="OrthoDB" id="3233403at2759"/>
<dbReference type="EMBL" id="KN826582">
    <property type="protein sequence ID" value="KIK78462.1"/>
    <property type="molecule type" value="Genomic_DNA"/>
</dbReference>
<keyword evidence="2" id="KW-1185">Reference proteome</keyword>
<protein>
    <submittedName>
        <fullName evidence="1">Uncharacterized protein</fullName>
    </submittedName>
</protein>
<evidence type="ECO:0000313" key="1">
    <source>
        <dbReference type="EMBL" id="KIK78462.1"/>
    </source>
</evidence>